<evidence type="ECO:0000313" key="3">
    <source>
        <dbReference type="Proteomes" id="UP000694044"/>
    </source>
</evidence>
<comment type="caution">
    <text evidence="2">The sequence shown here is derived from an EMBL/GenBank/DDBJ whole genome shotgun (WGS) entry which is preliminary data.</text>
</comment>
<protein>
    <submittedName>
        <fullName evidence="2">Uncharacterized protein</fullName>
    </submittedName>
</protein>
<reference evidence="2" key="1">
    <citation type="submission" date="2021-02" db="EMBL/GenBank/DDBJ databases">
        <authorList>
            <person name="Palmer J.M."/>
        </authorList>
    </citation>
    <scope>NUCLEOTIDE SEQUENCE</scope>
    <source>
        <strain evidence="2">SCRP734</strain>
    </source>
</reference>
<feature type="compositionally biased region" description="Basic and acidic residues" evidence="1">
    <location>
        <begin position="70"/>
        <end position="88"/>
    </location>
</feature>
<dbReference type="Proteomes" id="UP000694044">
    <property type="component" value="Unassembled WGS sequence"/>
</dbReference>
<proteinExistence type="predicted"/>
<sequence length="113" mass="12411">MSMRRRLPPCPLDPLAGRVRGWAQAATQAYFNTLTITNESQESGSATKKIWILVSSTGLDSSSSEGNNDDEQRNDEKEENAAAVEERFSQGIDVNLPDYSVDFAALSLQTNDN</sequence>
<organism evidence="2 3">
    <name type="scientific">Phytophthora pseudosyringae</name>
    <dbReference type="NCBI Taxonomy" id="221518"/>
    <lineage>
        <taxon>Eukaryota</taxon>
        <taxon>Sar</taxon>
        <taxon>Stramenopiles</taxon>
        <taxon>Oomycota</taxon>
        <taxon>Peronosporomycetes</taxon>
        <taxon>Peronosporales</taxon>
        <taxon>Peronosporaceae</taxon>
        <taxon>Phytophthora</taxon>
    </lineage>
</organism>
<gene>
    <name evidence="2" type="ORF">PHYPSEUDO_011174</name>
</gene>
<evidence type="ECO:0000313" key="2">
    <source>
        <dbReference type="EMBL" id="KAG7377652.1"/>
    </source>
</evidence>
<accession>A0A8T1V8N0</accession>
<dbReference type="EMBL" id="JAGDFM010000496">
    <property type="protein sequence ID" value="KAG7377652.1"/>
    <property type="molecule type" value="Genomic_DNA"/>
</dbReference>
<feature type="region of interest" description="Disordered" evidence="1">
    <location>
        <begin position="57"/>
        <end position="89"/>
    </location>
</feature>
<name>A0A8T1V8N0_9STRA</name>
<keyword evidence="3" id="KW-1185">Reference proteome</keyword>
<evidence type="ECO:0000256" key="1">
    <source>
        <dbReference type="SAM" id="MobiDB-lite"/>
    </source>
</evidence>
<dbReference type="AlphaFoldDB" id="A0A8T1V8N0"/>